<sequence>MQNVIPFEYEGRDIRVIPGENGEPWWVAVDVCRALGLVDASVAMRKLDEDEKTTLCLTPGHVKQGLSDNAPGTSLNLVNEPGLYRLILTSRKPEAHAFKRWVTHEVLPMIRKTGKYETSPAQPKYARFADVDWPAVARMHAAYKRVAKSRKIPVAAQVTVADLAVELLIGVPLRAIISDAIAQLGDLTEPTTDVRTKAGPSEHVAIDSIQETDVRLSPEATLNVSDLGALLGGYTGIAFNRLLYGLGYQVRHTIRGKSEWHPTEKGTPFAVKIFVPRTGGRGADVPQLLWKAGILDALRAEPAVQKNFDPIKH</sequence>
<dbReference type="PANTHER" id="PTHR36180:SF2">
    <property type="entry name" value="BRO FAMILY PROTEIN"/>
    <property type="match status" value="1"/>
</dbReference>
<dbReference type="AlphaFoldDB" id="B7J821"/>
<dbReference type="KEGG" id="afr:AFE_1073"/>
<dbReference type="GeneID" id="65282294"/>
<dbReference type="PROSITE" id="PS51750">
    <property type="entry name" value="BRO_N"/>
    <property type="match status" value="1"/>
</dbReference>
<dbReference type="Pfam" id="PF02498">
    <property type="entry name" value="Bro-N"/>
    <property type="match status" value="1"/>
</dbReference>
<dbReference type="Proteomes" id="UP000001362">
    <property type="component" value="Chromosome"/>
</dbReference>
<gene>
    <name evidence="2" type="ordered locus">AFE_1073</name>
</gene>
<protein>
    <submittedName>
        <fullName evidence="2">BRO family protein</fullName>
    </submittedName>
</protein>
<feature type="domain" description="Bro-N" evidence="1">
    <location>
        <begin position="1"/>
        <end position="114"/>
    </location>
</feature>
<dbReference type="EMBL" id="CP001219">
    <property type="protein sequence ID" value="ACK78068.1"/>
    <property type="molecule type" value="Genomic_DNA"/>
</dbReference>
<dbReference type="STRING" id="243159.AFE_1073"/>
<proteinExistence type="predicted"/>
<dbReference type="InterPro" id="IPR003497">
    <property type="entry name" value="BRO_N_domain"/>
</dbReference>
<organism evidence="2 3">
    <name type="scientific">Acidithiobacillus ferrooxidans (strain ATCC 23270 / DSM 14882 / CIP 104768 / NCIMB 8455)</name>
    <name type="common">Ferrobacillus ferrooxidans (strain ATCC 23270)</name>
    <dbReference type="NCBI Taxonomy" id="243159"/>
    <lineage>
        <taxon>Bacteria</taxon>
        <taxon>Pseudomonadati</taxon>
        <taxon>Pseudomonadota</taxon>
        <taxon>Acidithiobacillia</taxon>
        <taxon>Acidithiobacillales</taxon>
        <taxon>Acidithiobacillaceae</taxon>
        <taxon>Acidithiobacillus</taxon>
    </lineage>
</organism>
<evidence type="ECO:0000313" key="3">
    <source>
        <dbReference type="Proteomes" id="UP000001362"/>
    </source>
</evidence>
<evidence type="ECO:0000313" key="2">
    <source>
        <dbReference type="EMBL" id="ACK78068.1"/>
    </source>
</evidence>
<evidence type="ECO:0000259" key="1">
    <source>
        <dbReference type="PROSITE" id="PS51750"/>
    </source>
</evidence>
<dbReference type="RefSeq" id="WP_012606783.1">
    <property type="nucleotide sequence ID" value="NC_011761.1"/>
</dbReference>
<dbReference type="PaxDb" id="243159-AFE_1073"/>
<dbReference type="SMART" id="SM01040">
    <property type="entry name" value="Bro-N"/>
    <property type="match status" value="1"/>
</dbReference>
<keyword evidence="3" id="KW-1185">Reference proteome</keyword>
<dbReference type="eggNOG" id="COG3617">
    <property type="taxonomic scope" value="Bacteria"/>
</dbReference>
<accession>B7J821</accession>
<name>B7J821_ACIF2</name>
<dbReference type="HOGENOM" id="CLU_046670_0_3_6"/>
<reference evidence="2 3" key="1">
    <citation type="journal article" date="2008" name="BMC Genomics">
        <title>Acidithiobacillus ferrooxidans metabolism: from genome sequence to industrial applications.</title>
        <authorList>
            <person name="Valdes J."/>
            <person name="Pedroso I."/>
            <person name="Quatrini R."/>
            <person name="Dodson R.J."/>
            <person name="Tettelin H."/>
            <person name="Blake R.II."/>
            <person name="Eisen J.A."/>
            <person name="Holmes D.S."/>
        </authorList>
    </citation>
    <scope>NUCLEOTIDE SEQUENCE [LARGE SCALE GENOMIC DNA]</scope>
    <source>
        <strain evidence="3">ATCC 23270 / DSM 14882 / CIP 104768 / NCIMB 8455</strain>
    </source>
</reference>
<dbReference type="PANTHER" id="PTHR36180">
    <property type="entry name" value="DNA-BINDING PROTEIN-RELATED-RELATED"/>
    <property type="match status" value="1"/>
</dbReference>